<name>A0AAV6RJB7_SOLSE</name>
<feature type="region of interest" description="Disordered" evidence="1">
    <location>
        <begin position="1"/>
        <end position="87"/>
    </location>
</feature>
<proteinExistence type="predicted"/>
<protein>
    <submittedName>
        <fullName evidence="2">Uncharacterized protein</fullName>
    </submittedName>
</protein>
<dbReference type="Proteomes" id="UP000693946">
    <property type="component" value="Linkage Group LG19"/>
</dbReference>
<gene>
    <name evidence="2" type="ORF">JOB18_012490</name>
</gene>
<reference evidence="2 3" key="1">
    <citation type="journal article" date="2021" name="Sci. Rep.">
        <title>Chromosome anchoring in Senegalese sole (Solea senegalensis) reveals sex-associated markers and genome rearrangements in flatfish.</title>
        <authorList>
            <person name="Guerrero-Cozar I."/>
            <person name="Gomez-Garrido J."/>
            <person name="Berbel C."/>
            <person name="Martinez-Blanch J.F."/>
            <person name="Alioto T."/>
            <person name="Claros M.G."/>
            <person name="Gagnaire P.A."/>
            <person name="Manchado M."/>
        </authorList>
    </citation>
    <scope>NUCLEOTIDE SEQUENCE [LARGE SCALE GENOMIC DNA]</scope>
    <source>
        <strain evidence="2">Sse05_10M</strain>
    </source>
</reference>
<evidence type="ECO:0000256" key="1">
    <source>
        <dbReference type="SAM" id="MobiDB-lite"/>
    </source>
</evidence>
<feature type="compositionally biased region" description="Basic and acidic residues" evidence="1">
    <location>
        <begin position="21"/>
        <end position="33"/>
    </location>
</feature>
<organism evidence="2 3">
    <name type="scientific">Solea senegalensis</name>
    <name type="common">Senegalese sole</name>
    <dbReference type="NCBI Taxonomy" id="28829"/>
    <lineage>
        <taxon>Eukaryota</taxon>
        <taxon>Metazoa</taxon>
        <taxon>Chordata</taxon>
        <taxon>Craniata</taxon>
        <taxon>Vertebrata</taxon>
        <taxon>Euteleostomi</taxon>
        <taxon>Actinopterygii</taxon>
        <taxon>Neopterygii</taxon>
        <taxon>Teleostei</taxon>
        <taxon>Neoteleostei</taxon>
        <taxon>Acanthomorphata</taxon>
        <taxon>Carangaria</taxon>
        <taxon>Pleuronectiformes</taxon>
        <taxon>Pleuronectoidei</taxon>
        <taxon>Soleidae</taxon>
        <taxon>Solea</taxon>
    </lineage>
</organism>
<keyword evidence="3" id="KW-1185">Reference proteome</keyword>
<dbReference type="EMBL" id="JAGKHQ010000011">
    <property type="protein sequence ID" value="KAG7504589.1"/>
    <property type="molecule type" value="Genomic_DNA"/>
</dbReference>
<dbReference type="AlphaFoldDB" id="A0AAV6RJB7"/>
<accession>A0AAV6RJB7</accession>
<sequence length="87" mass="9972">MVLNRRAPQTAAKKERKKERKKETNKQTKEKKIGLCKTQKTTAQLAPLAPETQAFRSPTKTQREMTNNRSDRRSNVWEPGSETVSTS</sequence>
<evidence type="ECO:0000313" key="3">
    <source>
        <dbReference type="Proteomes" id="UP000693946"/>
    </source>
</evidence>
<feature type="compositionally biased region" description="Polar residues" evidence="1">
    <location>
        <begin position="54"/>
        <end position="68"/>
    </location>
</feature>
<evidence type="ECO:0000313" key="2">
    <source>
        <dbReference type="EMBL" id="KAG7504589.1"/>
    </source>
</evidence>
<comment type="caution">
    <text evidence="2">The sequence shown here is derived from an EMBL/GenBank/DDBJ whole genome shotgun (WGS) entry which is preliminary data.</text>
</comment>